<feature type="non-terminal residue" evidence="1">
    <location>
        <position position="44"/>
    </location>
</feature>
<proteinExistence type="predicted"/>
<accession>K1S184</accession>
<evidence type="ECO:0000313" key="1">
    <source>
        <dbReference type="EMBL" id="EKC49074.1"/>
    </source>
</evidence>
<dbReference type="AlphaFoldDB" id="K1S184"/>
<comment type="caution">
    <text evidence="1">The sequence shown here is derived from an EMBL/GenBank/DDBJ whole genome shotgun (WGS) entry which is preliminary data.</text>
</comment>
<sequence>MAFKIKLAGIGFQVNGIYEESLKKHCGDYLDTEENSDNKKCFDN</sequence>
<protein>
    <submittedName>
        <fullName evidence="1">Uncharacterized protein</fullName>
    </submittedName>
</protein>
<gene>
    <name evidence="1" type="ORF">OBE_14837</name>
</gene>
<reference evidence="1" key="1">
    <citation type="journal article" date="2013" name="Environ. Microbiol.">
        <title>Microbiota from the distal guts of lean and obese adolescents exhibit partial functional redundancy besides clear differences in community structure.</title>
        <authorList>
            <person name="Ferrer M."/>
            <person name="Ruiz A."/>
            <person name="Lanza F."/>
            <person name="Haange S.B."/>
            <person name="Oberbach A."/>
            <person name="Till H."/>
            <person name="Bargiela R."/>
            <person name="Campoy C."/>
            <person name="Segura M.T."/>
            <person name="Richter M."/>
            <person name="von Bergen M."/>
            <person name="Seifert J."/>
            <person name="Suarez A."/>
        </authorList>
    </citation>
    <scope>NUCLEOTIDE SEQUENCE</scope>
</reference>
<organism evidence="1">
    <name type="scientific">human gut metagenome</name>
    <dbReference type="NCBI Taxonomy" id="408170"/>
    <lineage>
        <taxon>unclassified sequences</taxon>
        <taxon>metagenomes</taxon>
        <taxon>organismal metagenomes</taxon>
    </lineage>
</organism>
<dbReference type="EMBL" id="AJWZ01010223">
    <property type="protein sequence ID" value="EKC49074.1"/>
    <property type="molecule type" value="Genomic_DNA"/>
</dbReference>
<name>K1S184_9ZZZZ</name>